<dbReference type="Proteomes" id="UP000826709">
    <property type="component" value="Chromosome"/>
</dbReference>
<reference evidence="2" key="2">
    <citation type="submission" date="2019-03" db="EMBL/GenBank/DDBJ databases">
        <authorList>
            <person name="Chen S.-C."/>
            <person name="Wu S.-Y."/>
            <person name="Lai M.-C."/>
        </authorList>
    </citation>
    <scope>NUCLEOTIDE SEQUENCE</scope>
    <source>
        <strain evidence="2">ML15</strain>
    </source>
</reference>
<dbReference type="RefSeq" id="WP_220681224.1">
    <property type="nucleotide sequence ID" value="NZ_CP037968.1"/>
</dbReference>
<dbReference type="OrthoDB" id="148226at2157"/>
<dbReference type="InterPro" id="IPR018977">
    <property type="entry name" value="NurA_domain"/>
</dbReference>
<gene>
    <name evidence="2" type="ORF">E2N92_11020</name>
</gene>
<accession>A0A8G1A3I9</accession>
<evidence type="ECO:0000313" key="2">
    <source>
        <dbReference type="EMBL" id="QYZ79915.1"/>
    </source>
</evidence>
<keyword evidence="3" id="KW-1185">Reference proteome</keyword>
<evidence type="ECO:0000313" key="3">
    <source>
        <dbReference type="Proteomes" id="UP000826709"/>
    </source>
</evidence>
<dbReference type="Pfam" id="PF09376">
    <property type="entry name" value="NurA"/>
    <property type="match status" value="1"/>
</dbReference>
<organism evidence="2 3">
    <name type="scientific">Methanofollis formosanus</name>
    <dbReference type="NCBI Taxonomy" id="299308"/>
    <lineage>
        <taxon>Archaea</taxon>
        <taxon>Methanobacteriati</taxon>
        <taxon>Methanobacteriota</taxon>
        <taxon>Stenosarchaea group</taxon>
        <taxon>Methanomicrobia</taxon>
        <taxon>Methanomicrobiales</taxon>
        <taxon>Methanomicrobiaceae</taxon>
        <taxon>Methanofollis</taxon>
    </lineage>
</organism>
<dbReference type="KEGG" id="mfk:E2N92_11020"/>
<protein>
    <submittedName>
        <fullName evidence="2">DNA double-strand break repair nuclease NurA</fullName>
    </submittedName>
</protein>
<dbReference type="EMBL" id="CP037968">
    <property type="protein sequence ID" value="QYZ79915.1"/>
    <property type="molecule type" value="Genomic_DNA"/>
</dbReference>
<sequence>MIPLDERDLAGVLGYLGHIRPADLSSRFARAGGYDVSSFTPCGEEWDGYLSAVDGSNAMVLESGSFSVALARAVETTFSGGRRVHAGETSLRAFRIGPEAENPAYGDLYAECFEDAPLKSLENEDRSRAAAVFRDTLEYATALRLASNLDAGDVLLLDGALRVDHESLRPVLLRILREARRRGVLVAAVTKMAASTWGGGVPLVPAAAALARDLGVRGPWYLEVPPEVMDAERYQEWHFGDTYVASLHQKAPLAFKVEVPEGASSRSVEATFAALAAYADDGRVTGYPFPLFDAHRLVTIGLDQVEQVRQTLIGAMSRQGMTGNEFQAYFGDIHDRFASYR</sequence>
<dbReference type="SMART" id="SM00933">
    <property type="entry name" value="NurA"/>
    <property type="match status" value="1"/>
</dbReference>
<reference evidence="2" key="1">
    <citation type="journal article" date="2005" name="Int. J. Syst. Evol. Microbiol.">
        <title>Methanofollis formosanus sp. nov., isolated from a fish pond.</title>
        <authorList>
            <person name="Wu S.Y."/>
            <person name="Chen S.C."/>
            <person name="Lai M.C."/>
        </authorList>
    </citation>
    <scope>NUCLEOTIDE SEQUENCE</scope>
    <source>
        <strain evidence="2">ML15</strain>
    </source>
</reference>
<name>A0A8G1A3I9_9EURY</name>
<feature type="domain" description="NurA" evidence="1">
    <location>
        <begin position="48"/>
        <end position="300"/>
    </location>
</feature>
<evidence type="ECO:0000259" key="1">
    <source>
        <dbReference type="SMART" id="SM00933"/>
    </source>
</evidence>
<dbReference type="AlphaFoldDB" id="A0A8G1A3I9"/>
<proteinExistence type="predicted"/>